<dbReference type="InterPro" id="IPR007627">
    <property type="entry name" value="RNA_pol_sigma70_r2"/>
</dbReference>
<dbReference type="Pfam" id="PF04542">
    <property type="entry name" value="Sigma70_r2"/>
    <property type="match status" value="1"/>
</dbReference>
<evidence type="ECO:0000259" key="7">
    <source>
        <dbReference type="Pfam" id="PF20239"/>
    </source>
</evidence>
<dbReference type="Gene3D" id="1.10.10.10">
    <property type="entry name" value="Winged helix-like DNA-binding domain superfamily/Winged helix DNA-binding domain"/>
    <property type="match status" value="1"/>
</dbReference>
<dbReference type="InterPro" id="IPR046531">
    <property type="entry name" value="DUF6596"/>
</dbReference>
<keyword evidence="2" id="KW-0805">Transcription regulation</keyword>
<evidence type="ECO:0000313" key="9">
    <source>
        <dbReference type="Proteomes" id="UP000550714"/>
    </source>
</evidence>
<evidence type="ECO:0000256" key="2">
    <source>
        <dbReference type="ARBA" id="ARBA00023015"/>
    </source>
</evidence>
<feature type="domain" description="RNA polymerase sigma-70 region 2" evidence="5">
    <location>
        <begin position="5"/>
        <end position="48"/>
    </location>
</feature>
<evidence type="ECO:0000256" key="1">
    <source>
        <dbReference type="ARBA" id="ARBA00010641"/>
    </source>
</evidence>
<dbReference type="InterPro" id="IPR036388">
    <property type="entry name" value="WH-like_DNA-bd_sf"/>
</dbReference>
<dbReference type="Gene3D" id="1.10.1740.10">
    <property type="match status" value="1"/>
</dbReference>
<keyword evidence="4" id="KW-0804">Transcription</keyword>
<proteinExistence type="inferred from homology"/>
<evidence type="ECO:0000259" key="6">
    <source>
        <dbReference type="Pfam" id="PF08281"/>
    </source>
</evidence>
<evidence type="ECO:0000259" key="5">
    <source>
        <dbReference type="Pfam" id="PF04542"/>
    </source>
</evidence>
<dbReference type="Pfam" id="PF08281">
    <property type="entry name" value="Sigma70_r4_2"/>
    <property type="match status" value="1"/>
</dbReference>
<sequence>MNPTLLRELVPAVIGVLVRRGADFASAEDAVQEAVIRALETWPDDSSSRSSGADPVRDPKGWLIAASWRRFVDGKRAEESRRGREVEVAAEPPPGPAPAADDTLRLYFLCAHPSLAPASAVALTLRAVGGLTTRQIAAAYLVPEATMAQRISRAKRRIAGESFDRSGDPATVLRVLYLVFNEGYGGDVDLAAEAIRLTRQLVALTDDPEVAGLLALMLLHHARRAARTDADGRLIPLAEQDRGRWDTGLIAEGVEILQTALARDRLGEYQAQAAIAALHADAPTAAETDWPQIVEWYDELLRLTESPVVRLNRAVAVGEADGARAGLAALEDVDPGLPRYAAASAYLHERAGEHARAADLYAEAAHTAMSVPERDHLTRRAARLRHLCS</sequence>
<dbReference type="GO" id="GO:0003677">
    <property type="term" value="F:DNA binding"/>
    <property type="evidence" value="ECO:0007669"/>
    <property type="project" value="InterPro"/>
</dbReference>
<comment type="caution">
    <text evidence="8">The sequence shown here is derived from an EMBL/GenBank/DDBJ whole genome shotgun (WGS) entry which is preliminary data.</text>
</comment>
<name>A0A839S370_9PSEU</name>
<dbReference type="GO" id="GO:0016987">
    <property type="term" value="F:sigma factor activity"/>
    <property type="evidence" value="ECO:0007669"/>
    <property type="project" value="UniProtKB-KW"/>
</dbReference>
<dbReference type="SUPFAM" id="SSF88946">
    <property type="entry name" value="Sigma2 domain of RNA polymerase sigma factors"/>
    <property type="match status" value="1"/>
</dbReference>
<gene>
    <name evidence="8" type="ORF">FHS23_002762</name>
</gene>
<accession>A0A839S370</accession>
<evidence type="ECO:0000256" key="3">
    <source>
        <dbReference type="ARBA" id="ARBA00023082"/>
    </source>
</evidence>
<reference evidence="8 9" key="1">
    <citation type="submission" date="2020-08" db="EMBL/GenBank/DDBJ databases">
        <title>Genomic Encyclopedia of Type Strains, Phase III (KMG-III): the genomes of soil and plant-associated and newly described type strains.</title>
        <authorList>
            <person name="Whitman W."/>
        </authorList>
    </citation>
    <scope>NUCLEOTIDE SEQUENCE [LARGE SCALE GENOMIC DNA]</scope>
    <source>
        <strain evidence="8 9">CECT 8577</strain>
    </source>
</reference>
<dbReference type="InterPro" id="IPR013325">
    <property type="entry name" value="RNA_pol_sigma_r2"/>
</dbReference>
<evidence type="ECO:0000313" key="8">
    <source>
        <dbReference type="EMBL" id="MBB3051733.1"/>
    </source>
</evidence>
<dbReference type="RefSeq" id="WP_183654444.1">
    <property type="nucleotide sequence ID" value="NZ_JACHWU010000003.1"/>
</dbReference>
<dbReference type="InterPro" id="IPR013324">
    <property type="entry name" value="RNA_pol_sigma_r3/r4-like"/>
</dbReference>
<dbReference type="EMBL" id="JACHWU010000003">
    <property type="protein sequence ID" value="MBB3051733.1"/>
    <property type="molecule type" value="Genomic_DNA"/>
</dbReference>
<dbReference type="PANTHER" id="PTHR47756">
    <property type="entry name" value="BLL6612 PROTEIN-RELATED"/>
    <property type="match status" value="1"/>
</dbReference>
<dbReference type="Pfam" id="PF20239">
    <property type="entry name" value="DUF6596"/>
    <property type="match status" value="1"/>
</dbReference>
<dbReference type="InterPro" id="IPR013249">
    <property type="entry name" value="RNA_pol_sigma70_r4_t2"/>
</dbReference>
<dbReference type="Proteomes" id="UP000550714">
    <property type="component" value="Unassembled WGS sequence"/>
</dbReference>
<protein>
    <submittedName>
        <fullName evidence="8">Putative RNA polymerase sigma factor</fullName>
    </submittedName>
</protein>
<feature type="domain" description="RNA polymerase sigma factor 70 region 4 type 2" evidence="6">
    <location>
        <begin position="106"/>
        <end position="158"/>
    </location>
</feature>
<dbReference type="SUPFAM" id="SSF88659">
    <property type="entry name" value="Sigma3 and sigma4 domains of RNA polymerase sigma factors"/>
    <property type="match status" value="1"/>
</dbReference>
<feature type="domain" description="DUF6596" evidence="7">
    <location>
        <begin position="171"/>
        <end position="260"/>
    </location>
</feature>
<evidence type="ECO:0000256" key="4">
    <source>
        <dbReference type="ARBA" id="ARBA00023163"/>
    </source>
</evidence>
<dbReference type="AlphaFoldDB" id="A0A839S370"/>
<organism evidence="8 9">
    <name type="scientific">Prauserella isguenensis</name>
    <dbReference type="NCBI Taxonomy" id="1470180"/>
    <lineage>
        <taxon>Bacteria</taxon>
        <taxon>Bacillati</taxon>
        <taxon>Actinomycetota</taxon>
        <taxon>Actinomycetes</taxon>
        <taxon>Pseudonocardiales</taxon>
        <taxon>Pseudonocardiaceae</taxon>
        <taxon>Prauserella</taxon>
    </lineage>
</organism>
<keyword evidence="9" id="KW-1185">Reference proteome</keyword>
<dbReference type="PANTHER" id="PTHR47756:SF2">
    <property type="entry name" value="BLL6612 PROTEIN"/>
    <property type="match status" value="1"/>
</dbReference>
<keyword evidence="3" id="KW-0731">Sigma factor</keyword>
<comment type="similarity">
    <text evidence="1">Belongs to the sigma-70 factor family. ECF subfamily.</text>
</comment>
<dbReference type="GO" id="GO:0006352">
    <property type="term" value="P:DNA-templated transcription initiation"/>
    <property type="evidence" value="ECO:0007669"/>
    <property type="project" value="InterPro"/>
</dbReference>